<organism evidence="2 3">
    <name type="scientific">Desulfocapsa sulfexigens (strain DSM 10523 / SB164P1)</name>
    <dbReference type="NCBI Taxonomy" id="1167006"/>
    <lineage>
        <taxon>Bacteria</taxon>
        <taxon>Pseudomonadati</taxon>
        <taxon>Thermodesulfobacteriota</taxon>
        <taxon>Desulfobulbia</taxon>
        <taxon>Desulfobulbales</taxon>
        <taxon>Desulfocapsaceae</taxon>
        <taxon>Desulfocapsa</taxon>
    </lineage>
</organism>
<evidence type="ECO:0000313" key="2">
    <source>
        <dbReference type="EMBL" id="AGF77347.1"/>
    </source>
</evidence>
<protein>
    <recommendedName>
        <fullName evidence="4">Periplasmic heavy metal sensor</fullName>
    </recommendedName>
</protein>
<dbReference type="OrthoDB" id="5372986at2"/>
<feature type="chain" id="PRO_5004016107" description="Periplasmic heavy metal sensor" evidence="1">
    <location>
        <begin position="21"/>
        <end position="149"/>
    </location>
</feature>
<sequence length="149" mass="16492">MTKTRIALVAVLMMILSLSAANLMAQGRVNGKQGNSPPFLITGKIPHLTQLLMQQWDNPELRLSEEQKGKLLVVRKETIEDVRKLGQEIAPLEKQVAEGILSGKTPDELQSLVQAIAGLKAEASMVHLRCVYNTSNILDRQQLDLLNNL</sequence>
<dbReference type="EMBL" id="CP003985">
    <property type="protein sequence ID" value="AGF77347.1"/>
    <property type="molecule type" value="Genomic_DNA"/>
</dbReference>
<evidence type="ECO:0000256" key="1">
    <source>
        <dbReference type="SAM" id="SignalP"/>
    </source>
</evidence>
<dbReference type="HOGENOM" id="CLU_1874372_0_0_7"/>
<dbReference type="eggNOG" id="ENOG5034BP1">
    <property type="taxonomic scope" value="Bacteria"/>
</dbReference>
<evidence type="ECO:0000313" key="3">
    <source>
        <dbReference type="Proteomes" id="UP000011721"/>
    </source>
</evidence>
<dbReference type="STRING" id="1167006.UWK_00769"/>
<proteinExistence type="predicted"/>
<dbReference type="Proteomes" id="UP000011721">
    <property type="component" value="Chromosome"/>
</dbReference>
<dbReference type="AlphaFoldDB" id="M1P6K9"/>
<keyword evidence="3" id="KW-1185">Reference proteome</keyword>
<gene>
    <name evidence="2" type="ordered locus">UWK_00769</name>
</gene>
<evidence type="ECO:0008006" key="4">
    <source>
        <dbReference type="Google" id="ProtNLM"/>
    </source>
</evidence>
<feature type="signal peptide" evidence="1">
    <location>
        <begin position="1"/>
        <end position="20"/>
    </location>
</feature>
<accession>M1P6K9</accession>
<dbReference type="KEGG" id="dsf:UWK_00769"/>
<keyword evidence="1" id="KW-0732">Signal</keyword>
<dbReference type="Gene3D" id="1.20.120.1490">
    <property type="match status" value="1"/>
</dbReference>
<reference evidence="3" key="1">
    <citation type="journal article" date="2013" name="Stand. Genomic Sci.">
        <title>Complete genome sequence of Desulfocapsa sulfexigens, a marine deltaproteobacterium specialized in disproportionating inorganic sulfur compounds.</title>
        <authorList>
            <person name="Finster K.W."/>
            <person name="Kjeldsen K.U."/>
            <person name="Kube M."/>
            <person name="Reinhardt R."/>
            <person name="Mussmann M."/>
            <person name="Amann R."/>
            <person name="Schreiber L."/>
        </authorList>
    </citation>
    <scope>NUCLEOTIDE SEQUENCE [LARGE SCALE GENOMIC DNA]</scope>
    <source>
        <strain evidence="3">DSM 10523 / SB164P1</strain>
    </source>
</reference>
<dbReference type="RefSeq" id="WP_015403043.1">
    <property type="nucleotide sequence ID" value="NC_020304.1"/>
</dbReference>
<name>M1P6K9_DESSD</name>